<feature type="transmembrane region" description="Helical" evidence="1">
    <location>
        <begin position="12"/>
        <end position="29"/>
    </location>
</feature>
<evidence type="ECO:0000313" key="2">
    <source>
        <dbReference type="EMBL" id="EFM12621.1"/>
    </source>
</evidence>
<dbReference type="AlphaFoldDB" id="E0I4U0"/>
<dbReference type="Proteomes" id="UP000005387">
    <property type="component" value="Unassembled WGS sequence"/>
</dbReference>
<protein>
    <submittedName>
        <fullName evidence="2">Uncharacterized protein</fullName>
    </submittedName>
</protein>
<reference evidence="2 3" key="1">
    <citation type="submission" date="2010-07" db="EMBL/GenBank/DDBJ databases">
        <title>The draft genome of Paenibacillus curdlanolyticus YK9.</title>
        <authorList>
            <consortium name="US DOE Joint Genome Institute (JGI-PGF)"/>
            <person name="Lucas S."/>
            <person name="Copeland A."/>
            <person name="Lapidus A."/>
            <person name="Cheng J.-F."/>
            <person name="Bruce D."/>
            <person name="Goodwin L."/>
            <person name="Pitluck S."/>
            <person name="Land M.L."/>
            <person name="Hauser L."/>
            <person name="Chang Y.-J."/>
            <person name="Jeffries C."/>
            <person name="Anderson I.J."/>
            <person name="Johnson E."/>
            <person name="Loganathan U."/>
            <person name="Mulhopadhyay B."/>
            <person name="Kyrpides N."/>
            <person name="Woyke T.J."/>
        </authorList>
    </citation>
    <scope>NUCLEOTIDE SEQUENCE [LARGE SCALE GENOMIC DNA]</scope>
    <source>
        <strain evidence="2 3">YK9</strain>
    </source>
</reference>
<gene>
    <name evidence="2" type="ORF">PaecuDRAFT_0132</name>
</gene>
<evidence type="ECO:0000256" key="1">
    <source>
        <dbReference type="SAM" id="Phobius"/>
    </source>
</evidence>
<keyword evidence="1" id="KW-0812">Transmembrane</keyword>
<proteinExistence type="predicted"/>
<evidence type="ECO:0000313" key="3">
    <source>
        <dbReference type="Proteomes" id="UP000005387"/>
    </source>
</evidence>
<sequence length="43" mass="4954">MDNGNEDLYQLLTYLIVVIVSSIIMVAWLKRKGRRSASKRDAE</sequence>
<dbReference type="EMBL" id="AEDD01000001">
    <property type="protein sequence ID" value="EFM12621.1"/>
    <property type="molecule type" value="Genomic_DNA"/>
</dbReference>
<organism evidence="2 3">
    <name type="scientific">Paenibacillus curdlanolyticus YK9</name>
    <dbReference type="NCBI Taxonomy" id="717606"/>
    <lineage>
        <taxon>Bacteria</taxon>
        <taxon>Bacillati</taxon>
        <taxon>Bacillota</taxon>
        <taxon>Bacilli</taxon>
        <taxon>Bacillales</taxon>
        <taxon>Paenibacillaceae</taxon>
        <taxon>Paenibacillus</taxon>
    </lineage>
</organism>
<keyword evidence="1" id="KW-1133">Transmembrane helix</keyword>
<keyword evidence="3" id="KW-1185">Reference proteome</keyword>
<name>E0I4U0_9BACL</name>
<accession>E0I4U0</accession>
<dbReference type="STRING" id="717606.PaecuDRAFT_0132"/>
<keyword evidence="1" id="KW-0472">Membrane</keyword>
<dbReference type="RefSeq" id="WP_006036150.1">
    <property type="nucleotide sequence ID" value="NZ_AEDD01000001.1"/>
</dbReference>